<proteinExistence type="predicted"/>
<sequence>MKQWLTIALVSATSAWCEAAETANQKAAKATTPCGELLFLTEATKKLTGQTAHNIGLATQLTKEQQVYALEACYTAAYSQKAKFVLLEALAARRRAKALAQAEETATKERENAQTIEARKAQLQALIHNAIGTPKYTGTPTYATGVSSIFSGTAETCTVEVSNTPTADLTCLNAVPNAEDIKTAAAEIMKVTSMKMQPETAFSNVNLKLTLAATASIGTAGNPLTEKSGCTSNSVGAGAIRSVANGFAIHKVEAQSTRPTASTIKIDPDDNAEGSCTKSQPKSPTPTAILKNSDVAAAICELKRLQRISMKSTYTETIKNLAEDSDAQEIAEMLQTGEIKAEKSGEKKKQMVQNILGTSDKTIYEELIKPLEKIKPTYKVSGTANTNDLQTLGESDSYANGLAFCTSEAVRAAATSQSKPPTAPDSTKPEDCKEKTDKNQCNNKPGCKYNDKESKCEEDPAKTTTTTPNTNTTGSNSFVINKAPVLLSLLLF</sequence>
<dbReference type="SUPFAM" id="SSF118251">
    <property type="entry name" value="Variant surface glycoprotein MITAT 1.2, VSG 221, C-terminal domain"/>
    <property type="match status" value="1"/>
</dbReference>
<evidence type="ECO:0000256" key="6">
    <source>
        <dbReference type="ARBA" id="ARBA00023180"/>
    </source>
</evidence>
<evidence type="ECO:0000256" key="10">
    <source>
        <dbReference type="SAM" id="SignalP"/>
    </source>
</evidence>
<keyword evidence="6" id="KW-0325">Glycoprotein</keyword>
<evidence type="ECO:0000256" key="3">
    <source>
        <dbReference type="ARBA" id="ARBA00022475"/>
    </source>
</evidence>
<evidence type="ECO:0000256" key="5">
    <source>
        <dbReference type="ARBA" id="ARBA00023136"/>
    </source>
</evidence>
<feature type="signal peptide" evidence="10">
    <location>
        <begin position="1"/>
        <end position="19"/>
    </location>
</feature>
<feature type="region of interest" description="Disordered" evidence="9">
    <location>
        <begin position="257"/>
        <end position="288"/>
    </location>
</feature>
<keyword evidence="5" id="KW-0472">Membrane</keyword>
<evidence type="ECO:0000313" key="11">
    <source>
        <dbReference type="EMBL" id="APD73121.1"/>
    </source>
</evidence>
<protein>
    <submittedName>
        <fullName evidence="11">Variant surface glycoprotein 1125.297</fullName>
    </submittedName>
</protein>
<evidence type="ECO:0000256" key="9">
    <source>
        <dbReference type="SAM" id="MobiDB-lite"/>
    </source>
</evidence>
<dbReference type="GO" id="GO:0098552">
    <property type="term" value="C:side of membrane"/>
    <property type="evidence" value="ECO:0007669"/>
    <property type="project" value="UniProtKB-KW"/>
</dbReference>
<feature type="chain" id="PRO_5012158866" evidence="10">
    <location>
        <begin position="20"/>
        <end position="492"/>
    </location>
</feature>
<name>A0A1J0R5N2_9TRYP</name>
<dbReference type="GO" id="GO:0005886">
    <property type="term" value="C:plasma membrane"/>
    <property type="evidence" value="ECO:0007669"/>
    <property type="project" value="UniProtKB-SubCell"/>
</dbReference>
<dbReference type="AlphaFoldDB" id="A0A1J0R5N2"/>
<comment type="subcellular location">
    <subcellularLocation>
        <location evidence="2">Cell membrane</location>
        <topology evidence="2">Lipid-anchor</topology>
        <topology evidence="2">GPI-anchor</topology>
    </subcellularLocation>
</comment>
<evidence type="ECO:0000256" key="4">
    <source>
        <dbReference type="ARBA" id="ARBA00022622"/>
    </source>
</evidence>
<dbReference type="VEuPathDB" id="TriTrypDB:Tb427_000168900"/>
<feature type="compositionally biased region" description="Low complexity" evidence="9">
    <location>
        <begin position="463"/>
        <end position="473"/>
    </location>
</feature>
<keyword evidence="7" id="KW-0449">Lipoprotein</keyword>
<evidence type="ECO:0000256" key="8">
    <source>
        <dbReference type="SAM" id="Coils"/>
    </source>
</evidence>
<dbReference type="EMBL" id="KX699165">
    <property type="protein sequence ID" value="APD73121.1"/>
    <property type="molecule type" value="Genomic_DNA"/>
</dbReference>
<feature type="compositionally biased region" description="Basic and acidic residues" evidence="9">
    <location>
        <begin position="427"/>
        <end position="438"/>
    </location>
</feature>
<feature type="coiled-coil region" evidence="8">
    <location>
        <begin position="99"/>
        <end position="126"/>
    </location>
</feature>
<organism evidence="11">
    <name type="scientific">Trypanosoma brucei</name>
    <dbReference type="NCBI Taxonomy" id="5691"/>
    <lineage>
        <taxon>Eukaryota</taxon>
        <taxon>Discoba</taxon>
        <taxon>Euglenozoa</taxon>
        <taxon>Kinetoplastea</taxon>
        <taxon>Metakinetoplastina</taxon>
        <taxon>Trypanosomatida</taxon>
        <taxon>Trypanosomatidae</taxon>
        <taxon>Trypanosoma</taxon>
    </lineage>
</organism>
<feature type="compositionally biased region" description="Polar residues" evidence="9">
    <location>
        <begin position="274"/>
        <end position="286"/>
    </location>
</feature>
<dbReference type="InterPro" id="IPR027446">
    <property type="entry name" value="VSG_C_dom_sf"/>
</dbReference>
<comment type="function">
    <text evidence="1">VSG forms a coat on the surface of the parasite. The trypanosome evades the immune response of the host by expressing a series of antigenically distinct VSGs from an estimated 1000 VSG genes.</text>
</comment>
<dbReference type="VEuPathDB" id="TriTrypDB:Tb927.10.16230"/>
<keyword evidence="10" id="KW-0732">Signal</keyword>
<evidence type="ECO:0000256" key="7">
    <source>
        <dbReference type="ARBA" id="ARBA00023288"/>
    </source>
</evidence>
<reference evidence="11" key="1">
    <citation type="submission" date="2016-08" db="EMBL/GenBank/DDBJ databases">
        <title>VSG repertoire of Trypanosoma brucei EATRO 1125.</title>
        <authorList>
            <person name="Cross G.A."/>
        </authorList>
    </citation>
    <scope>NUCLEOTIDE SEQUENCE</scope>
    <source>
        <strain evidence="11">EATRO 1125</strain>
    </source>
</reference>
<evidence type="ECO:0000256" key="2">
    <source>
        <dbReference type="ARBA" id="ARBA00004609"/>
    </source>
</evidence>
<keyword evidence="8" id="KW-0175">Coiled coil</keyword>
<evidence type="ECO:0000256" key="1">
    <source>
        <dbReference type="ARBA" id="ARBA00002523"/>
    </source>
</evidence>
<feature type="region of interest" description="Disordered" evidence="9">
    <location>
        <begin position="413"/>
        <end position="477"/>
    </location>
</feature>
<keyword evidence="4" id="KW-0336">GPI-anchor</keyword>
<feature type="compositionally biased region" description="Basic and acidic residues" evidence="9">
    <location>
        <begin position="449"/>
        <end position="461"/>
    </location>
</feature>
<accession>A0A1J0R5N2</accession>
<dbReference type="SUPFAM" id="SSF58087">
    <property type="entry name" value="Variant surface glycoprotein (N-terminal domain)"/>
    <property type="match status" value="1"/>
</dbReference>
<keyword evidence="3" id="KW-1003">Cell membrane</keyword>
<dbReference type="VEuPathDB" id="TriTrypDB:Tb427_000168800"/>